<dbReference type="PANTHER" id="PTHR37031:SF2">
    <property type="entry name" value="PHOD-LIKE PHOSPHATASE METALLOPHOSPHATASE DOMAIN-CONTAINING PROTEIN"/>
    <property type="match status" value="1"/>
</dbReference>
<dbReference type="Gene3D" id="3.60.21.70">
    <property type="entry name" value="PhoD-like phosphatase"/>
    <property type="match status" value="1"/>
</dbReference>
<dbReference type="AlphaFoldDB" id="A0A326UFJ2"/>
<dbReference type="OrthoDB" id="9795624at2"/>
<reference evidence="1 2" key="1">
    <citation type="submission" date="2018-06" db="EMBL/GenBank/DDBJ databases">
        <title>Genomic Encyclopedia of Archaeal and Bacterial Type Strains, Phase II (KMG-II): from individual species to whole genera.</title>
        <authorList>
            <person name="Goeker M."/>
        </authorList>
    </citation>
    <scope>NUCLEOTIDE SEQUENCE [LARGE SCALE GENOMIC DNA]</scope>
    <source>
        <strain evidence="1 2">ATCC BAA-1881</strain>
    </source>
</reference>
<gene>
    <name evidence="1" type="ORF">EI42_04162</name>
</gene>
<proteinExistence type="predicted"/>
<dbReference type="PANTHER" id="PTHR37031">
    <property type="entry name" value="METALLOPHOSPHATASE BINDING DOMAIN PROTEIN"/>
    <property type="match status" value="1"/>
</dbReference>
<dbReference type="EMBL" id="QKUF01000017">
    <property type="protein sequence ID" value="PZW25669.1"/>
    <property type="molecule type" value="Genomic_DNA"/>
</dbReference>
<sequence length="851" mass="97470">MSWQPLAERAEALPLILAGPIVRRVEPHSVTIWLALKEARTVTLFVYEPTEEGHTEPRCTGTRQTIRLGDHLHLVAVTARPTDREQPLEWGKLYSYNLFFSEESQATPAAHLGTPGIFSMADEPLSQLTYAGQPLPGFVLPPRELEQVRIIHGSCRKPQAQGYEMLSVLDTLLANAAHDPVRRPQQLFLTGDQIYADDVSAPLLFALMDAGSYLFAGNEPELLQPLQLPAQAFPPEGRTPIVHTVAMFTTTHPENHLLSFAEYAAMYLFSWSDVLWPDELPGTQDLWKAYPEIRPRKASQQEKAERSFKEQYYLIDDFVRGLPAVRRALANIATYMICDDHEVTDDWFLDGAWCRRILKNELGQQIVRNGLLAYALFQGWGNTPEQFEQSCLLSTINRWNGSERAAEVEKINALLGMPFPFSGKGELRRSKQALDWHYTYNAPAYHVVVLDTRTRRYYRKPSDFPGLLSRSAMHTQLDSALQAQADVTIIISPSPVLGVDFVESIQFWSRLRVRENYAFDREAWALEWETFQNFLKYLSRLQRVVFLSGDVHYAFGASLDYWDHRTHATARFINFTASPLSNEGSGSQMAVLAIGYPRLLQLLRRDSPSVDFFAWDLLPGDSLIANYVLSNIRKRLYHFWWSLPRLIAARRSKREIVLPAHGWHTGSFDAFPPNRSYRLNYLRNSMAQMLPQRKRGVFMTLYRWLLFPLQVALGAVTLLQKALGAARQNLIQANRKAEQKRLTSRALHRPFQDAITRTEKVEQKLEEQRVELVDATFRHKEWFSKWKAGELIVGYNNIGEVFFETAKNRPETEIIQRLWWWTPTTGIPTLQKAEYHASLAPPDPAAEPPLP</sequence>
<name>A0A326UFJ2_THEHA</name>
<keyword evidence="2" id="KW-1185">Reference proteome</keyword>
<organism evidence="1 2">
    <name type="scientific">Thermosporothrix hazakensis</name>
    <dbReference type="NCBI Taxonomy" id="644383"/>
    <lineage>
        <taxon>Bacteria</taxon>
        <taxon>Bacillati</taxon>
        <taxon>Chloroflexota</taxon>
        <taxon>Ktedonobacteria</taxon>
        <taxon>Ktedonobacterales</taxon>
        <taxon>Thermosporotrichaceae</taxon>
        <taxon>Thermosporothrix</taxon>
    </lineage>
</organism>
<dbReference type="SUPFAM" id="SSF56300">
    <property type="entry name" value="Metallo-dependent phosphatases"/>
    <property type="match status" value="1"/>
</dbReference>
<evidence type="ECO:0000313" key="2">
    <source>
        <dbReference type="Proteomes" id="UP000248806"/>
    </source>
</evidence>
<dbReference type="InterPro" id="IPR029052">
    <property type="entry name" value="Metallo-depent_PP-like"/>
</dbReference>
<dbReference type="InterPro" id="IPR038607">
    <property type="entry name" value="PhoD-like_sf"/>
</dbReference>
<dbReference type="Proteomes" id="UP000248806">
    <property type="component" value="Unassembled WGS sequence"/>
</dbReference>
<protein>
    <recommendedName>
        <fullName evidence="3">PhoD-like phosphatase</fullName>
    </recommendedName>
</protein>
<accession>A0A326UFJ2</accession>
<dbReference type="RefSeq" id="WP_111324498.1">
    <property type="nucleotide sequence ID" value="NZ_BIFX01000001.1"/>
</dbReference>
<evidence type="ECO:0008006" key="3">
    <source>
        <dbReference type="Google" id="ProtNLM"/>
    </source>
</evidence>
<evidence type="ECO:0000313" key="1">
    <source>
        <dbReference type="EMBL" id="PZW25669.1"/>
    </source>
</evidence>
<comment type="caution">
    <text evidence="1">The sequence shown here is derived from an EMBL/GenBank/DDBJ whole genome shotgun (WGS) entry which is preliminary data.</text>
</comment>